<reference evidence="2 3" key="1">
    <citation type="submission" date="2018-05" db="EMBL/GenBank/DDBJ databases">
        <title>Complete genome sequence of Gordonia terrae NRRL B-16283.</title>
        <authorList>
            <person name="Garlena R.A."/>
            <person name="Russell D.A."/>
            <person name="Hatfull G.F."/>
        </authorList>
    </citation>
    <scope>NUCLEOTIDE SEQUENCE [LARGE SCALE GENOMIC DNA]</scope>
    <source>
        <strain evidence="2 3">NRRL B-16283</strain>
    </source>
</reference>
<accession>A0AAD0NZT8</accession>
<feature type="region of interest" description="Disordered" evidence="1">
    <location>
        <begin position="1"/>
        <end position="26"/>
    </location>
</feature>
<evidence type="ECO:0000256" key="1">
    <source>
        <dbReference type="SAM" id="MobiDB-lite"/>
    </source>
</evidence>
<name>A0AAD0NZT8_9ACTN</name>
<dbReference type="Proteomes" id="UP000247118">
    <property type="component" value="Chromosome"/>
</dbReference>
<dbReference type="EMBL" id="CP029604">
    <property type="protein sequence ID" value="AWO84339.1"/>
    <property type="molecule type" value="Genomic_DNA"/>
</dbReference>
<organism evidence="2 3">
    <name type="scientific">Gordonia terrae</name>
    <dbReference type="NCBI Taxonomy" id="2055"/>
    <lineage>
        <taxon>Bacteria</taxon>
        <taxon>Bacillati</taxon>
        <taxon>Actinomycetota</taxon>
        <taxon>Actinomycetes</taxon>
        <taxon>Mycobacteriales</taxon>
        <taxon>Gordoniaceae</taxon>
        <taxon>Gordonia</taxon>
    </lineage>
</organism>
<dbReference type="AlphaFoldDB" id="A0AAD0NZT8"/>
<gene>
    <name evidence="2" type="ORF">DLJ61_13190</name>
</gene>
<protein>
    <submittedName>
        <fullName evidence="2">Uncharacterized protein</fullName>
    </submittedName>
</protein>
<proteinExistence type="predicted"/>
<evidence type="ECO:0000313" key="3">
    <source>
        <dbReference type="Proteomes" id="UP000247118"/>
    </source>
</evidence>
<evidence type="ECO:0000313" key="2">
    <source>
        <dbReference type="EMBL" id="AWO84339.1"/>
    </source>
</evidence>
<sequence>MTSPFSDGTVQPMDAPPMPVSPHGEATRLRSDRALWERRAAVAADAVAELDTAYTNLRKVVRVNYFGDCVEGDGVYEGLRRAVSSLTQEILSNSERANDLASLCKSAASDIELADTRGAAQFDA</sequence>